<dbReference type="Proteomes" id="UP000823937">
    <property type="component" value="Unassembled WGS sequence"/>
</dbReference>
<evidence type="ECO:0000256" key="2">
    <source>
        <dbReference type="ARBA" id="ARBA00004651"/>
    </source>
</evidence>
<keyword evidence="6" id="KW-0808">Transferase</keyword>
<dbReference type="Pfam" id="PF02518">
    <property type="entry name" value="HATPase_c"/>
    <property type="match status" value="1"/>
</dbReference>
<keyword evidence="11 17" id="KW-1133">Transmembrane helix</keyword>
<dbReference type="FunFam" id="3.30.565.10:FF:000006">
    <property type="entry name" value="Sensor histidine kinase WalK"/>
    <property type="match status" value="1"/>
</dbReference>
<dbReference type="InterPro" id="IPR036097">
    <property type="entry name" value="HisK_dim/P_sf"/>
</dbReference>
<reference evidence="20" key="2">
    <citation type="submission" date="2021-04" db="EMBL/GenBank/DDBJ databases">
        <authorList>
            <person name="Gilroy R."/>
        </authorList>
    </citation>
    <scope>NUCLEOTIDE SEQUENCE</scope>
    <source>
        <strain evidence="20">CHK169-2315</strain>
    </source>
</reference>
<keyword evidence="5" id="KW-0597">Phosphoprotein</keyword>
<sequence length="457" mass="52197">MRSLYSKFFIFTAVIMIGSMIIAFLAVNTFYHQYLKENNDTKNVHIAQEMAEYMATTDHIENYLRTTANVGYKILHIDPDGDAAFYGADFREHNLSGDAIEQVLNGTIYHGMRDFPKETFVTGFFSDETANTVGVPVEIDGQRHAIFIRPDIKLLFTEVHYLLGGMFVAMAIVSMVAMLFIARKLVRPLTELTKATKEIGKEQFAVELPTNRHDEIGQLAESFQQMTERLDASDKMKKQFISDVSHDFQTPLQNIQGYASLLHEGNLTNEEVRLYTEIIQSETDRLSALTKQLLLLTSLDTLENDVQKENFRLDTQIKEVIQKHRWQLMEKNISLTMHLNEMTMYGHQAYMEKVWENLLSNALKYTKENGAINIDVIENDQEIIAVIKDNGIGIEQEKIPFLFDRFYRVDSARHASIEGTGLGLSIVKQIVDLHDGTIRVTSNIDQGTTFSITFPKL</sequence>
<feature type="domain" description="HAMP" evidence="19">
    <location>
        <begin position="183"/>
        <end position="235"/>
    </location>
</feature>
<reference evidence="20" key="1">
    <citation type="journal article" date="2021" name="PeerJ">
        <title>Extensive microbial diversity within the chicken gut microbiome revealed by metagenomics and culture.</title>
        <authorList>
            <person name="Gilroy R."/>
            <person name="Ravi A."/>
            <person name="Getino M."/>
            <person name="Pursley I."/>
            <person name="Horton D.L."/>
            <person name="Alikhan N.F."/>
            <person name="Baker D."/>
            <person name="Gharbi K."/>
            <person name="Hall N."/>
            <person name="Watson M."/>
            <person name="Adriaenssens E.M."/>
            <person name="Foster-Nyarko E."/>
            <person name="Jarju S."/>
            <person name="Secka A."/>
            <person name="Antonio M."/>
            <person name="Oren A."/>
            <person name="Chaudhuri R.R."/>
            <person name="La Ragione R."/>
            <person name="Hildebrand F."/>
            <person name="Pallen M.J."/>
        </authorList>
    </citation>
    <scope>NUCLEOTIDE SEQUENCE</scope>
    <source>
        <strain evidence="20">CHK169-2315</strain>
    </source>
</reference>
<dbReference type="SUPFAM" id="SSF55874">
    <property type="entry name" value="ATPase domain of HSP90 chaperone/DNA topoisomerase II/histidine kinase"/>
    <property type="match status" value="1"/>
</dbReference>
<dbReference type="InterPro" id="IPR004358">
    <property type="entry name" value="Sig_transdc_His_kin-like_C"/>
</dbReference>
<keyword evidence="9 20" id="KW-0418">Kinase</keyword>
<evidence type="ECO:0000256" key="17">
    <source>
        <dbReference type="SAM" id="Phobius"/>
    </source>
</evidence>
<feature type="transmembrane region" description="Helical" evidence="17">
    <location>
        <begin position="9"/>
        <end position="31"/>
    </location>
</feature>
<dbReference type="PRINTS" id="PR00344">
    <property type="entry name" value="BCTRLSENSOR"/>
</dbReference>
<evidence type="ECO:0000256" key="4">
    <source>
        <dbReference type="ARBA" id="ARBA00022475"/>
    </source>
</evidence>
<dbReference type="CDD" id="cd00075">
    <property type="entry name" value="HATPase"/>
    <property type="match status" value="1"/>
</dbReference>
<dbReference type="InterPro" id="IPR050398">
    <property type="entry name" value="HssS/ArlS-like"/>
</dbReference>
<protein>
    <recommendedName>
        <fullName evidence="16">Heme sensor protein HssS</fullName>
        <ecNumber evidence="3">2.7.13.3</ecNumber>
    </recommendedName>
</protein>
<dbReference type="SUPFAM" id="SSF47384">
    <property type="entry name" value="Homodimeric domain of signal transducing histidine kinase"/>
    <property type="match status" value="1"/>
</dbReference>
<dbReference type="EC" id="2.7.13.3" evidence="3"/>
<dbReference type="SMART" id="SM00387">
    <property type="entry name" value="HATPase_c"/>
    <property type="match status" value="1"/>
</dbReference>
<evidence type="ECO:0000313" key="21">
    <source>
        <dbReference type="Proteomes" id="UP000823937"/>
    </source>
</evidence>
<evidence type="ECO:0000256" key="8">
    <source>
        <dbReference type="ARBA" id="ARBA00022741"/>
    </source>
</evidence>
<dbReference type="PANTHER" id="PTHR45528:SF11">
    <property type="entry name" value="HISTIDINE KINASE"/>
    <property type="match status" value="1"/>
</dbReference>
<evidence type="ECO:0000256" key="11">
    <source>
        <dbReference type="ARBA" id="ARBA00022989"/>
    </source>
</evidence>
<keyword evidence="10" id="KW-0067">ATP-binding</keyword>
<dbReference type="EMBL" id="DXHX01000120">
    <property type="protein sequence ID" value="HIV74941.1"/>
    <property type="molecule type" value="Genomic_DNA"/>
</dbReference>
<keyword evidence="14 17" id="KW-0472">Membrane</keyword>
<evidence type="ECO:0000313" key="20">
    <source>
        <dbReference type="EMBL" id="HIV74941.1"/>
    </source>
</evidence>
<keyword evidence="13" id="KW-0843">Virulence</keyword>
<dbReference type="FunFam" id="1.10.287.130:FF:000001">
    <property type="entry name" value="Two-component sensor histidine kinase"/>
    <property type="match status" value="1"/>
</dbReference>
<proteinExistence type="predicted"/>
<comment type="caution">
    <text evidence="20">The sequence shown here is derived from an EMBL/GenBank/DDBJ whole genome shotgun (WGS) entry which is preliminary data.</text>
</comment>
<evidence type="ECO:0000256" key="12">
    <source>
        <dbReference type="ARBA" id="ARBA00023012"/>
    </source>
</evidence>
<evidence type="ECO:0000259" key="19">
    <source>
        <dbReference type="PROSITE" id="PS50885"/>
    </source>
</evidence>
<dbReference type="Gene3D" id="1.10.287.130">
    <property type="match status" value="1"/>
</dbReference>
<accession>A0A9D1PM45</accession>
<dbReference type="CDD" id="cd00082">
    <property type="entry name" value="HisKA"/>
    <property type="match status" value="1"/>
</dbReference>
<evidence type="ECO:0000256" key="1">
    <source>
        <dbReference type="ARBA" id="ARBA00000085"/>
    </source>
</evidence>
<dbReference type="InterPro" id="IPR003594">
    <property type="entry name" value="HATPase_dom"/>
</dbReference>
<dbReference type="SUPFAM" id="SSF158472">
    <property type="entry name" value="HAMP domain-like"/>
    <property type="match status" value="1"/>
</dbReference>
<dbReference type="PROSITE" id="PS50885">
    <property type="entry name" value="HAMP"/>
    <property type="match status" value="1"/>
</dbReference>
<keyword evidence="4" id="KW-1003">Cell membrane</keyword>
<dbReference type="InterPro" id="IPR005467">
    <property type="entry name" value="His_kinase_dom"/>
</dbReference>
<dbReference type="Gene3D" id="6.10.340.10">
    <property type="match status" value="1"/>
</dbReference>
<evidence type="ECO:0000256" key="13">
    <source>
        <dbReference type="ARBA" id="ARBA00023026"/>
    </source>
</evidence>
<evidence type="ECO:0000256" key="3">
    <source>
        <dbReference type="ARBA" id="ARBA00012438"/>
    </source>
</evidence>
<name>A0A9D1PM45_9BACI</name>
<dbReference type="InterPro" id="IPR003660">
    <property type="entry name" value="HAMP_dom"/>
</dbReference>
<comment type="catalytic activity">
    <reaction evidence="1">
        <text>ATP + protein L-histidine = ADP + protein N-phospho-L-histidine.</text>
        <dbReference type="EC" id="2.7.13.3"/>
    </reaction>
</comment>
<dbReference type="GO" id="GO:0005886">
    <property type="term" value="C:plasma membrane"/>
    <property type="evidence" value="ECO:0007669"/>
    <property type="project" value="UniProtKB-SubCell"/>
</dbReference>
<evidence type="ECO:0000256" key="9">
    <source>
        <dbReference type="ARBA" id="ARBA00022777"/>
    </source>
</evidence>
<dbReference type="PANTHER" id="PTHR45528">
    <property type="entry name" value="SENSOR HISTIDINE KINASE CPXA"/>
    <property type="match status" value="1"/>
</dbReference>
<dbReference type="PROSITE" id="PS50109">
    <property type="entry name" value="HIS_KIN"/>
    <property type="match status" value="1"/>
</dbReference>
<dbReference type="InterPro" id="IPR003661">
    <property type="entry name" value="HisK_dim/P_dom"/>
</dbReference>
<dbReference type="GO" id="GO:0005524">
    <property type="term" value="F:ATP binding"/>
    <property type="evidence" value="ECO:0007669"/>
    <property type="project" value="UniProtKB-KW"/>
</dbReference>
<feature type="domain" description="Histidine kinase" evidence="18">
    <location>
        <begin position="243"/>
        <end position="457"/>
    </location>
</feature>
<dbReference type="Pfam" id="PF00512">
    <property type="entry name" value="HisKA"/>
    <property type="match status" value="1"/>
</dbReference>
<evidence type="ECO:0000256" key="6">
    <source>
        <dbReference type="ARBA" id="ARBA00022679"/>
    </source>
</evidence>
<dbReference type="SMART" id="SM00388">
    <property type="entry name" value="HisKA"/>
    <property type="match status" value="1"/>
</dbReference>
<evidence type="ECO:0000256" key="7">
    <source>
        <dbReference type="ARBA" id="ARBA00022692"/>
    </source>
</evidence>
<evidence type="ECO:0000256" key="15">
    <source>
        <dbReference type="ARBA" id="ARBA00037219"/>
    </source>
</evidence>
<gene>
    <name evidence="20" type="ORF">H9895_07695</name>
</gene>
<dbReference type="GO" id="GO:0000155">
    <property type="term" value="F:phosphorelay sensor kinase activity"/>
    <property type="evidence" value="ECO:0007669"/>
    <property type="project" value="InterPro"/>
</dbReference>
<dbReference type="CDD" id="cd06225">
    <property type="entry name" value="HAMP"/>
    <property type="match status" value="1"/>
</dbReference>
<feature type="transmembrane region" description="Helical" evidence="17">
    <location>
        <begin position="159"/>
        <end position="182"/>
    </location>
</feature>
<dbReference type="Pfam" id="PF00672">
    <property type="entry name" value="HAMP"/>
    <property type="match status" value="1"/>
</dbReference>
<keyword evidence="12" id="KW-0902">Two-component regulatory system</keyword>
<keyword evidence="8" id="KW-0547">Nucleotide-binding</keyword>
<dbReference type="InterPro" id="IPR036890">
    <property type="entry name" value="HATPase_C_sf"/>
</dbReference>
<evidence type="ECO:0000259" key="18">
    <source>
        <dbReference type="PROSITE" id="PS50109"/>
    </source>
</evidence>
<dbReference type="SMART" id="SM00304">
    <property type="entry name" value="HAMP"/>
    <property type="match status" value="1"/>
</dbReference>
<dbReference type="Gene3D" id="3.30.565.10">
    <property type="entry name" value="Histidine kinase-like ATPase, C-terminal domain"/>
    <property type="match status" value="1"/>
</dbReference>
<comment type="function">
    <text evidence="15">Member of the two-component regulatory system HssS/HssR involved in intracellular heme homeostasis and tempering of staphylococcal virulence. HssS functions as a heme sensor histidine kinase which is autophosphorylated at a histidine residue and transfers its phosphate group to an aspartate residue of HssR. HssR/HssS activates the expression of hrtAB, an efflux pump, in response to extracellular heme, hemin, hemoglobin or blood.</text>
</comment>
<evidence type="ECO:0000256" key="14">
    <source>
        <dbReference type="ARBA" id="ARBA00023136"/>
    </source>
</evidence>
<dbReference type="AlphaFoldDB" id="A0A9D1PM45"/>
<keyword evidence="7 17" id="KW-0812">Transmembrane</keyword>
<organism evidence="20 21">
    <name type="scientific">Candidatus Pseudogracilibacillus intestinigallinarum</name>
    <dbReference type="NCBI Taxonomy" id="2838742"/>
    <lineage>
        <taxon>Bacteria</taxon>
        <taxon>Bacillati</taxon>
        <taxon>Bacillota</taxon>
        <taxon>Bacilli</taxon>
        <taxon>Bacillales</taxon>
        <taxon>Bacillaceae</taxon>
        <taxon>Pseudogracilibacillus</taxon>
    </lineage>
</organism>
<evidence type="ECO:0000256" key="10">
    <source>
        <dbReference type="ARBA" id="ARBA00022840"/>
    </source>
</evidence>
<comment type="subcellular location">
    <subcellularLocation>
        <location evidence="2">Cell membrane</location>
        <topology evidence="2">Multi-pass membrane protein</topology>
    </subcellularLocation>
</comment>
<evidence type="ECO:0000256" key="5">
    <source>
        <dbReference type="ARBA" id="ARBA00022553"/>
    </source>
</evidence>
<evidence type="ECO:0000256" key="16">
    <source>
        <dbReference type="ARBA" id="ARBA00040841"/>
    </source>
</evidence>